<evidence type="ECO:0008006" key="4">
    <source>
        <dbReference type="Google" id="ProtNLM"/>
    </source>
</evidence>
<keyword evidence="1" id="KW-0812">Transmembrane</keyword>
<proteinExistence type="predicted"/>
<gene>
    <name evidence="2" type="ordered locus">SCATT_55130</name>
</gene>
<sequence>MEHRPDRTAARPDGQRPLADRSVGELVRLASEQLSDLVRQEMRLAQVEMAAKGKRFGLGGGLLGGAGVFGLVALMAAAATAIAAISLALPVWASALIVTGALGLIAGVLALAGRAQLRRAAPPKPERAIAGVKADVAQLKESAHR</sequence>
<protein>
    <recommendedName>
        <fullName evidence="4">Phage holin family protein</fullName>
    </recommendedName>
</protein>
<dbReference type="PATRIC" id="fig|1003195.29.peg.5496"/>
<dbReference type="eggNOG" id="ENOG5032SHV">
    <property type="taxonomic scope" value="Bacteria"/>
</dbReference>
<dbReference type="KEGG" id="scy:SCATT_55130"/>
<dbReference type="Pfam" id="PF07332">
    <property type="entry name" value="Phage_holin_3_6"/>
    <property type="match status" value="1"/>
</dbReference>
<keyword evidence="3" id="KW-1185">Reference proteome</keyword>
<dbReference type="Proteomes" id="UP000007842">
    <property type="component" value="Chromosome"/>
</dbReference>
<dbReference type="InterPro" id="IPR009937">
    <property type="entry name" value="Phage_holin_3_6"/>
</dbReference>
<dbReference type="AlphaFoldDB" id="G8WYB4"/>
<dbReference type="STRING" id="1003195.SCATT_55130"/>
<keyword evidence="1" id="KW-1133">Transmembrane helix</keyword>
<dbReference type="EMBL" id="CP003219">
    <property type="protein sequence ID" value="AEW97884.1"/>
    <property type="molecule type" value="Genomic_DNA"/>
</dbReference>
<name>G8WYB4_STREN</name>
<evidence type="ECO:0000256" key="1">
    <source>
        <dbReference type="SAM" id="Phobius"/>
    </source>
</evidence>
<evidence type="ECO:0000313" key="3">
    <source>
        <dbReference type="Proteomes" id="UP000007842"/>
    </source>
</evidence>
<accession>G8WYB4</accession>
<feature type="transmembrane region" description="Helical" evidence="1">
    <location>
        <begin position="62"/>
        <end position="85"/>
    </location>
</feature>
<organism evidence="2 3">
    <name type="scientific">Streptantibioticus cattleyicolor (strain ATCC 35852 / DSM 46488 / JCM 4925 / NBRC 14057 / NRRL 8057)</name>
    <name type="common">Streptomyces cattleya</name>
    <dbReference type="NCBI Taxonomy" id="1003195"/>
    <lineage>
        <taxon>Bacteria</taxon>
        <taxon>Bacillati</taxon>
        <taxon>Actinomycetota</taxon>
        <taxon>Actinomycetes</taxon>
        <taxon>Kitasatosporales</taxon>
        <taxon>Streptomycetaceae</taxon>
        <taxon>Streptantibioticus</taxon>
    </lineage>
</organism>
<evidence type="ECO:0000313" key="2">
    <source>
        <dbReference type="EMBL" id="AEW97884.1"/>
    </source>
</evidence>
<feature type="transmembrane region" description="Helical" evidence="1">
    <location>
        <begin position="91"/>
        <end position="112"/>
    </location>
</feature>
<reference evidence="3" key="1">
    <citation type="submission" date="2011-12" db="EMBL/GenBank/DDBJ databases">
        <title>Complete genome sequence of Streptomyces cattleya strain DSM 46488.</title>
        <authorList>
            <person name="Ou H.-Y."/>
            <person name="Li P."/>
            <person name="Zhao C."/>
            <person name="O'Hagan D."/>
            <person name="Deng Z."/>
        </authorList>
    </citation>
    <scope>NUCLEOTIDE SEQUENCE [LARGE SCALE GENOMIC DNA]</scope>
    <source>
        <strain evidence="3">ATCC 35852 / DSM 46488 / JCM 4925 / NBRC 14057 / NRRL 8057</strain>
    </source>
</reference>
<keyword evidence="1" id="KW-0472">Membrane</keyword>
<dbReference type="HOGENOM" id="CLU_106273_0_1_11"/>